<evidence type="ECO:0000313" key="2">
    <source>
        <dbReference type="EMBL" id="GKT28152.1"/>
    </source>
</evidence>
<evidence type="ECO:0000313" key="3">
    <source>
        <dbReference type="Proteomes" id="UP001057375"/>
    </source>
</evidence>
<dbReference type="Proteomes" id="UP001057375">
    <property type="component" value="Unassembled WGS sequence"/>
</dbReference>
<keyword evidence="3" id="KW-1185">Reference proteome</keyword>
<protein>
    <submittedName>
        <fullName evidence="2">Uncharacterized protein</fullName>
    </submittedName>
</protein>
<accession>A0ABQ5K876</accession>
<sequence length="351" mass="40621">MKPDDAESTQDNYALAICELLVKAFIKDGCMGRLKDPESPFPINYENVREIKKIFERLAEDDDDMYVEEGADGDKDEYSNEEEESSQKEEKGEIEPKEGEEQESNPDIEKEEAKEKEEEAPISELKESEKGEDEKLEEENEEEEEKVTEEKESEESKKLIDDEEVFDDESKFLPHEDDESLLKEYGLDTILDKAPKQLARIHAVREAFKLLSDEKRMSEFIEVGGLFCLRLMLEPQKLGHLPPFSLRKMVLDFIQTNLRFTEEQQSSITDLLGNESGLGRMMTYLCVHPECERSEQIRAQRVRDTLRDMISAARMGDIDQSKMRRTRTTGKRRVASVNLLGGQKKKSSRRF</sequence>
<feature type="compositionally biased region" description="Acidic residues" evidence="1">
    <location>
        <begin position="59"/>
        <end position="71"/>
    </location>
</feature>
<organism evidence="2 3">
    <name type="scientific">Aduncisulcus paluster</name>
    <dbReference type="NCBI Taxonomy" id="2918883"/>
    <lineage>
        <taxon>Eukaryota</taxon>
        <taxon>Metamonada</taxon>
        <taxon>Carpediemonas-like organisms</taxon>
        <taxon>Aduncisulcus</taxon>
    </lineage>
</organism>
<evidence type="ECO:0000256" key="1">
    <source>
        <dbReference type="SAM" id="MobiDB-lite"/>
    </source>
</evidence>
<comment type="caution">
    <text evidence="2">The sequence shown here is derived from an EMBL/GenBank/DDBJ whole genome shotgun (WGS) entry which is preliminary data.</text>
</comment>
<reference evidence="2" key="1">
    <citation type="submission" date="2022-03" db="EMBL/GenBank/DDBJ databases">
        <title>Draft genome sequence of Aduncisulcus paluster, a free-living microaerophilic Fornicata.</title>
        <authorList>
            <person name="Yuyama I."/>
            <person name="Kume K."/>
            <person name="Tamura T."/>
            <person name="Inagaki Y."/>
            <person name="Hashimoto T."/>
        </authorList>
    </citation>
    <scope>NUCLEOTIDE SEQUENCE</scope>
    <source>
        <strain evidence="2">NY0171</strain>
    </source>
</reference>
<dbReference type="InterPro" id="IPR035441">
    <property type="entry name" value="TFIIS/LEDGF_dom_sf"/>
</dbReference>
<gene>
    <name evidence="2" type="ORF">ADUPG1_000467</name>
</gene>
<feature type="compositionally biased region" description="Basic and acidic residues" evidence="1">
    <location>
        <begin position="85"/>
        <end position="99"/>
    </location>
</feature>
<feature type="region of interest" description="Disordered" evidence="1">
    <location>
        <begin position="57"/>
        <end position="171"/>
    </location>
</feature>
<dbReference type="EMBL" id="BQXS01000164">
    <property type="protein sequence ID" value="GKT28152.1"/>
    <property type="molecule type" value="Genomic_DNA"/>
</dbReference>
<name>A0ABQ5K876_9EUKA</name>
<dbReference type="Gene3D" id="1.20.930.10">
    <property type="entry name" value="Conserved domain common to transcription factors TFIIS, elongin A, CRSP70"/>
    <property type="match status" value="1"/>
</dbReference>
<feature type="compositionally biased region" description="Basic and acidic residues" evidence="1">
    <location>
        <begin position="107"/>
        <end position="133"/>
    </location>
</feature>
<proteinExistence type="predicted"/>
<feature type="compositionally biased region" description="Basic and acidic residues" evidence="1">
    <location>
        <begin position="148"/>
        <end position="160"/>
    </location>
</feature>
<feature type="compositionally biased region" description="Acidic residues" evidence="1">
    <location>
        <begin position="134"/>
        <end position="147"/>
    </location>
</feature>